<keyword evidence="3" id="KW-1185">Reference proteome</keyword>
<dbReference type="PROSITE" id="PS50943">
    <property type="entry name" value="HTH_CROC1"/>
    <property type="match status" value="1"/>
</dbReference>
<dbReference type="InterPro" id="IPR001387">
    <property type="entry name" value="Cro/C1-type_HTH"/>
</dbReference>
<proteinExistence type="predicted"/>
<dbReference type="SUPFAM" id="SSF47413">
    <property type="entry name" value="lambda repressor-like DNA-binding domains"/>
    <property type="match status" value="1"/>
</dbReference>
<gene>
    <name evidence="2" type="ORF">ACFQ21_27630</name>
</gene>
<organism evidence="2 3">
    <name type="scientific">Ohtaekwangia kribbensis</name>
    <dbReference type="NCBI Taxonomy" id="688913"/>
    <lineage>
        <taxon>Bacteria</taxon>
        <taxon>Pseudomonadati</taxon>
        <taxon>Bacteroidota</taxon>
        <taxon>Cytophagia</taxon>
        <taxon>Cytophagales</taxon>
        <taxon>Fulvivirgaceae</taxon>
        <taxon>Ohtaekwangia</taxon>
    </lineage>
</organism>
<dbReference type="CDD" id="cd00093">
    <property type="entry name" value="HTH_XRE"/>
    <property type="match status" value="1"/>
</dbReference>
<dbReference type="Proteomes" id="UP001597112">
    <property type="component" value="Unassembled WGS sequence"/>
</dbReference>
<comment type="caution">
    <text evidence="2">The sequence shown here is derived from an EMBL/GenBank/DDBJ whole genome shotgun (WGS) entry which is preliminary data.</text>
</comment>
<protein>
    <submittedName>
        <fullName evidence="2">Helix-turn-helix transcriptional regulator</fullName>
    </submittedName>
</protein>
<evidence type="ECO:0000259" key="1">
    <source>
        <dbReference type="PROSITE" id="PS50943"/>
    </source>
</evidence>
<evidence type="ECO:0000313" key="3">
    <source>
        <dbReference type="Proteomes" id="UP001597112"/>
    </source>
</evidence>
<reference evidence="3" key="1">
    <citation type="journal article" date="2019" name="Int. J. Syst. Evol. Microbiol.">
        <title>The Global Catalogue of Microorganisms (GCM) 10K type strain sequencing project: providing services to taxonomists for standard genome sequencing and annotation.</title>
        <authorList>
            <consortium name="The Broad Institute Genomics Platform"/>
            <consortium name="The Broad Institute Genome Sequencing Center for Infectious Disease"/>
            <person name="Wu L."/>
            <person name="Ma J."/>
        </authorList>
    </citation>
    <scope>NUCLEOTIDE SEQUENCE [LARGE SCALE GENOMIC DNA]</scope>
    <source>
        <strain evidence="3">CCUG 58938</strain>
    </source>
</reference>
<dbReference type="InterPro" id="IPR010982">
    <property type="entry name" value="Lambda_DNA-bd_dom_sf"/>
</dbReference>
<dbReference type="RefSeq" id="WP_377585351.1">
    <property type="nucleotide sequence ID" value="NZ_JBHTKA010000015.1"/>
</dbReference>
<dbReference type="EMBL" id="JBHTKA010000015">
    <property type="protein sequence ID" value="MFD1003128.1"/>
    <property type="molecule type" value="Genomic_DNA"/>
</dbReference>
<dbReference type="Pfam" id="PF01381">
    <property type="entry name" value="HTH_3"/>
    <property type="match status" value="1"/>
</dbReference>
<sequence length="116" mass="13404">MFNIDYSRSGIYTLEETKDKLIGKRGTAKREEYELDLSMDVLSDTIKRLRMERDMTQTELGQLIGVQKAQISRLENSPQNMTLGTALKLFTALHAEVKFIVRPERKVSRNQQTARL</sequence>
<dbReference type="SMART" id="SM00530">
    <property type="entry name" value="HTH_XRE"/>
    <property type="match status" value="1"/>
</dbReference>
<feature type="domain" description="HTH cro/C1-type" evidence="1">
    <location>
        <begin position="46"/>
        <end position="100"/>
    </location>
</feature>
<accession>A0ABW3KAJ9</accession>
<evidence type="ECO:0000313" key="2">
    <source>
        <dbReference type="EMBL" id="MFD1003128.1"/>
    </source>
</evidence>
<dbReference type="Gene3D" id="1.10.260.40">
    <property type="entry name" value="lambda repressor-like DNA-binding domains"/>
    <property type="match status" value="1"/>
</dbReference>
<name>A0ABW3KAJ9_9BACT</name>